<dbReference type="PANTHER" id="PTHR43537">
    <property type="entry name" value="TRANSCRIPTIONAL REGULATOR, GNTR FAMILY"/>
    <property type="match status" value="1"/>
</dbReference>
<keyword evidence="2" id="KW-0238">DNA-binding</keyword>
<dbReference type="PANTHER" id="PTHR43537:SF5">
    <property type="entry name" value="UXU OPERON TRANSCRIPTIONAL REGULATOR"/>
    <property type="match status" value="1"/>
</dbReference>
<dbReference type="GO" id="GO:0003677">
    <property type="term" value="F:DNA binding"/>
    <property type="evidence" value="ECO:0007669"/>
    <property type="project" value="UniProtKB-KW"/>
</dbReference>
<evidence type="ECO:0000256" key="2">
    <source>
        <dbReference type="ARBA" id="ARBA00023125"/>
    </source>
</evidence>
<keyword evidence="5" id="KW-0670">Pyruvate</keyword>
<evidence type="ECO:0000256" key="3">
    <source>
        <dbReference type="ARBA" id="ARBA00023163"/>
    </source>
</evidence>
<gene>
    <name evidence="5" type="primary">pdhR</name>
    <name evidence="5" type="ORF">ANACAC_02188</name>
</gene>
<dbReference type="GO" id="GO:0003700">
    <property type="term" value="F:DNA-binding transcription factor activity"/>
    <property type="evidence" value="ECO:0007669"/>
    <property type="project" value="InterPro"/>
</dbReference>
<dbReference type="SMART" id="SM00345">
    <property type="entry name" value="HTH_GNTR"/>
    <property type="match status" value="1"/>
</dbReference>
<keyword evidence="6" id="KW-1185">Reference proteome</keyword>
<evidence type="ECO:0000259" key="4">
    <source>
        <dbReference type="PROSITE" id="PS50949"/>
    </source>
</evidence>
<dbReference type="PROSITE" id="PS50949">
    <property type="entry name" value="HTH_GNTR"/>
    <property type="match status" value="1"/>
</dbReference>
<feature type="domain" description="HTH gntR-type" evidence="4">
    <location>
        <begin position="13"/>
        <end position="82"/>
    </location>
</feature>
<accession>B0MFT8</accession>
<comment type="caution">
    <text evidence="5">The sequence shown here is derived from an EMBL/GenBank/DDBJ whole genome shotgun (WGS) entry which is preliminary data.</text>
</comment>
<dbReference type="InterPro" id="IPR000524">
    <property type="entry name" value="Tscrpt_reg_HTH_GntR"/>
</dbReference>
<dbReference type="SMART" id="SM00895">
    <property type="entry name" value="FCD"/>
    <property type="match status" value="1"/>
</dbReference>
<reference evidence="5" key="1">
    <citation type="submission" date="2007-11" db="EMBL/GenBank/DDBJ databases">
        <authorList>
            <person name="Fulton L."/>
            <person name="Clifton S."/>
            <person name="Fulton B."/>
            <person name="Xu J."/>
            <person name="Minx P."/>
            <person name="Pepin K.H."/>
            <person name="Johnson M."/>
            <person name="Thiruvilangam P."/>
            <person name="Bhonagiri V."/>
            <person name="Nash W.E."/>
            <person name="Mardis E.R."/>
            <person name="Wilson R.K."/>
        </authorList>
    </citation>
    <scope>NUCLEOTIDE SEQUENCE [LARGE SCALE GENOMIC DNA]</scope>
    <source>
        <strain evidence="5">DSM 14662</strain>
    </source>
</reference>
<evidence type="ECO:0000256" key="1">
    <source>
        <dbReference type="ARBA" id="ARBA00023015"/>
    </source>
</evidence>
<dbReference type="AlphaFoldDB" id="B0MFT8"/>
<dbReference type="HOGENOM" id="CLU_017584_9_1_9"/>
<name>B0MFT8_ANACD</name>
<dbReference type="SUPFAM" id="SSF46785">
    <property type="entry name" value="Winged helix' DNA-binding domain"/>
    <property type="match status" value="1"/>
</dbReference>
<dbReference type="eggNOG" id="COG2186">
    <property type="taxonomic scope" value="Bacteria"/>
</dbReference>
<dbReference type="Proteomes" id="UP000004935">
    <property type="component" value="Unassembled WGS sequence"/>
</dbReference>
<keyword evidence="3" id="KW-0804">Transcription</keyword>
<reference evidence="5" key="2">
    <citation type="submission" date="2013-11" db="EMBL/GenBank/DDBJ databases">
        <title>Draft genome sequence of Anaerostipes caccae (DSM 14662).</title>
        <authorList>
            <person name="Sudarsanam P."/>
            <person name="Ley R."/>
            <person name="Guruge J."/>
            <person name="Turnbaugh P.J."/>
            <person name="Mahowald M."/>
            <person name="Liep D."/>
            <person name="Gordon J."/>
        </authorList>
    </citation>
    <scope>NUCLEOTIDE SEQUENCE</scope>
    <source>
        <strain evidence="5">DSM 14662</strain>
    </source>
</reference>
<evidence type="ECO:0000313" key="6">
    <source>
        <dbReference type="Proteomes" id="UP000004935"/>
    </source>
</evidence>
<protein>
    <submittedName>
        <fullName evidence="5">Pyruvate dehydrogenase complex repressor</fullName>
    </submittedName>
</protein>
<sequence length="232" mass="26674">MPETEKEKNMGEKRLSDSAAEEILAMITVEKRFLPGDKLPNENELSQEMEISRTTLREAVRALVANGILEIQRGRGTFVKQDIDTDDVKLLTPLKDVKVNAGELYEMRLIFEPEAAYYAALRASDKELDRILSFGRQVEEKIRKKEDRTNEEQMFHRSIAKATHNEFMNQLMPVIYQGIGEGVTLSRQKEMAVQDTLKDHQLIMEFLEARNAEGARSAMRIHILHAMKELKI</sequence>
<dbReference type="CDD" id="cd07377">
    <property type="entry name" value="WHTH_GntR"/>
    <property type="match status" value="1"/>
</dbReference>
<dbReference type="Gene3D" id="1.20.120.530">
    <property type="entry name" value="GntR ligand-binding domain-like"/>
    <property type="match status" value="1"/>
</dbReference>
<dbReference type="STRING" id="411490.ANACAC_02188"/>
<dbReference type="InterPro" id="IPR011711">
    <property type="entry name" value="GntR_C"/>
</dbReference>
<keyword evidence="1" id="KW-0805">Transcription regulation</keyword>
<dbReference type="SUPFAM" id="SSF48008">
    <property type="entry name" value="GntR ligand-binding domain-like"/>
    <property type="match status" value="1"/>
</dbReference>
<dbReference type="InterPro" id="IPR008920">
    <property type="entry name" value="TF_FadR/GntR_C"/>
</dbReference>
<evidence type="ECO:0000313" key="5">
    <source>
        <dbReference type="EMBL" id="EDR96958.1"/>
    </source>
</evidence>
<organism evidence="5 6">
    <name type="scientific">Anaerostipes caccae (strain DSM 14662 / CCUG 47493 / JCM 13470 / NCIMB 13811 / L1-92)</name>
    <dbReference type="NCBI Taxonomy" id="411490"/>
    <lineage>
        <taxon>Bacteria</taxon>
        <taxon>Bacillati</taxon>
        <taxon>Bacillota</taxon>
        <taxon>Clostridia</taxon>
        <taxon>Lachnospirales</taxon>
        <taxon>Lachnospiraceae</taxon>
        <taxon>Anaerostipes</taxon>
    </lineage>
</organism>
<dbReference type="InterPro" id="IPR036388">
    <property type="entry name" value="WH-like_DNA-bd_sf"/>
</dbReference>
<dbReference type="EMBL" id="ABAX03000014">
    <property type="protein sequence ID" value="EDR96958.1"/>
    <property type="molecule type" value="Genomic_DNA"/>
</dbReference>
<dbReference type="Pfam" id="PF00392">
    <property type="entry name" value="GntR"/>
    <property type="match status" value="1"/>
</dbReference>
<dbReference type="Pfam" id="PF07729">
    <property type="entry name" value="FCD"/>
    <property type="match status" value="1"/>
</dbReference>
<dbReference type="InterPro" id="IPR036390">
    <property type="entry name" value="WH_DNA-bd_sf"/>
</dbReference>
<dbReference type="PRINTS" id="PR00035">
    <property type="entry name" value="HTHGNTR"/>
</dbReference>
<proteinExistence type="predicted"/>
<dbReference type="Gene3D" id="1.10.10.10">
    <property type="entry name" value="Winged helix-like DNA-binding domain superfamily/Winged helix DNA-binding domain"/>
    <property type="match status" value="1"/>
</dbReference>